<dbReference type="FunCoup" id="A0A2I4DW66">
    <property type="interactions" value="2053"/>
</dbReference>
<name>A0A2I4DW66_JUGRE</name>
<dbReference type="InterPro" id="IPR011990">
    <property type="entry name" value="TPR-like_helical_dom_sf"/>
</dbReference>
<dbReference type="PROSITE" id="PS51375">
    <property type="entry name" value="PPR"/>
    <property type="match status" value="4"/>
</dbReference>
<protein>
    <submittedName>
        <fullName evidence="3">Pentatricopeptide repeat-containing protein At1g30610, chloroplastic</fullName>
    </submittedName>
</protein>
<dbReference type="GeneID" id="108984020"/>
<accession>A0A2I4DW66</accession>
<dbReference type="AlphaFoldDB" id="A0A2I4DW66"/>
<dbReference type="RefSeq" id="XP_018811391.2">
    <property type="nucleotide sequence ID" value="XM_018955846.2"/>
</dbReference>
<dbReference type="SUPFAM" id="SSF48452">
    <property type="entry name" value="TPR-like"/>
    <property type="match status" value="1"/>
</dbReference>
<dbReference type="InterPro" id="IPR044645">
    <property type="entry name" value="DG1/EMB2279-like"/>
</dbReference>
<dbReference type="GO" id="GO:0009658">
    <property type="term" value="P:chloroplast organization"/>
    <property type="evidence" value="ECO:0000318"/>
    <property type="project" value="GO_Central"/>
</dbReference>
<keyword evidence="2" id="KW-1185">Reference proteome</keyword>
<organism evidence="2 3">
    <name type="scientific">Juglans regia</name>
    <name type="common">English walnut</name>
    <dbReference type="NCBI Taxonomy" id="51240"/>
    <lineage>
        <taxon>Eukaryota</taxon>
        <taxon>Viridiplantae</taxon>
        <taxon>Streptophyta</taxon>
        <taxon>Embryophyta</taxon>
        <taxon>Tracheophyta</taxon>
        <taxon>Spermatophyta</taxon>
        <taxon>Magnoliopsida</taxon>
        <taxon>eudicotyledons</taxon>
        <taxon>Gunneridae</taxon>
        <taxon>Pentapetalae</taxon>
        <taxon>rosids</taxon>
        <taxon>fabids</taxon>
        <taxon>Fagales</taxon>
        <taxon>Juglandaceae</taxon>
        <taxon>Juglans</taxon>
    </lineage>
</organism>
<feature type="region of interest" description="Disordered" evidence="1">
    <location>
        <begin position="290"/>
        <end position="309"/>
    </location>
</feature>
<dbReference type="Gramene" id="Jr04_07770_p1">
    <property type="protein sequence ID" value="cds.Jr04_07770_p1"/>
    <property type="gene ID" value="Jr04_07770"/>
</dbReference>
<feature type="compositionally biased region" description="Basic residues" evidence="1">
    <location>
        <begin position="113"/>
        <end position="126"/>
    </location>
</feature>
<evidence type="ECO:0000313" key="3">
    <source>
        <dbReference type="RefSeq" id="XP_018811391.2"/>
    </source>
</evidence>
<reference evidence="3" key="1">
    <citation type="submission" date="2025-08" db="UniProtKB">
        <authorList>
            <consortium name="RefSeq"/>
        </authorList>
    </citation>
    <scope>IDENTIFICATION</scope>
    <source>
        <tissue evidence="3">Leaves</tissue>
    </source>
</reference>
<evidence type="ECO:0000256" key="1">
    <source>
        <dbReference type="SAM" id="MobiDB-lite"/>
    </source>
</evidence>
<dbReference type="PANTHER" id="PTHR46935:SF1">
    <property type="entry name" value="OS01G0674700 PROTEIN"/>
    <property type="match status" value="1"/>
</dbReference>
<evidence type="ECO:0000313" key="2">
    <source>
        <dbReference type="Proteomes" id="UP000235220"/>
    </source>
</evidence>
<feature type="region of interest" description="Disordered" evidence="1">
    <location>
        <begin position="235"/>
        <end position="262"/>
    </location>
</feature>
<dbReference type="KEGG" id="jre:108984020"/>
<dbReference type="FunFam" id="1.25.40.10:FF:000363">
    <property type="entry name" value="Pentatricopeptide repeat-containing protein"/>
    <property type="match status" value="1"/>
</dbReference>
<dbReference type="OrthoDB" id="1909155at2759"/>
<dbReference type="GO" id="GO:0009507">
    <property type="term" value="C:chloroplast"/>
    <property type="evidence" value="ECO:0000318"/>
    <property type="project" value="GO_Central"/>
</dbReference>
<sequence length="942" mass="108089">MGCVVKCSNAQMGVSYFERYGAFASNCSCNSFSSYELLIPRKPICRIGLTVRKNEKKVPVFGFKFRNSNTINALLKEESDNRLVSGGLLEKELEFKPSFDECLKAMESVRVSRDKRHANNNSKKQKPNNNLTGKGVFRRPPMEGGEEKVNLEGFGGCSDQENAFKVVRQERLSINAYGVMNKESRFRGKLSYKGRERREFKNDLDPKDGDVNAKLRKIPREETTKGVLATHRTSHIEQQLDDSNLGRSPKARNVQESSRALAPVRSKRHNIGIEGERLYDASSSGMLRKKVADPSQWDHKSIRKSYKEERVGGGRDKEIGSRIERNYICVKDNTDHEFVQNNRKFSRSSNVYSERVDDDGLEVERAAFKNFDEFNDIMDKPRVSKMEMEERIQKLANRLNGADIDMPEWMFAKTMRSARIRFSDHSILRVIQILGKLGNWRRVLQVIEWLQMRERFKSHKLRFIYTTALDVLGKANRPVEALNIFHSMLQHMSSYPDLVSYHCLAVALGQAGYLKELFHVIDIMRSPPKKFKTGALGKWDPRLEPDIIVYNAVLNACAQQKQWEGAFWVLQQLKQQGQRPSSSTYGLVMEVMFACGKYNLVHDFFRKLQKSSIPNALTYKVVVNTLWKEGKTDEALFAVQDMERRGIVGSASLYYDLARCLCSAGRCEEALEQIEKICNVANKPLVVTFTGLIQACLNAGNIQDGALIFNKMHNFCSPNLVTCNIMLKAYLAHGMFEEAKELFHKMSEDGNRISSISDYKVRVIPDIYTFNTMLDACNAEKRWDDFENIYKRMLHHRYHFNEKRHLRMILNASRAGKEDLLETTWNHLVRAGRTPPTSLVKERFSVKLENDDYTAALSSIASHPMSESQAFSKVAWLNLLKASAHRFQRDALFRLIDEVSILINRSESPNPVFQNLLSACKEFCRTQMTLAEIKQIEPVYTN</sequence>
<dbReference type="Pfam" id="PF13041">
    <property type="entry name" value="PPR_2"/>
    <property type="match status" value="2"/>
</dbReference>
<dbReference type="Pfam" id="PF01535">
    <property type="entry name" value="PPR"/>
    <property type="match status" value="4"/>
</dbReference>
<dbReference type="Gene3D" id="1.25.40.10">
    <property type="entry name" value="Tetratricopeptide repeat domain"/>
    <property type="match status" value="3"/>
</dbReference>
<dbReference type="FunFam" id="1.25.40.10:FF:001393">
    <property type="entry name" value="Pentatricopeptide repeat-containing protein chloroplastic"/>
    <property type="match status" value="1"/>
</dbReference>
<dbReference type="PANTHER" id="PTHR46935">
    <property type="entry name" value="OS01G0674700 PROTEIN"/>
    <property type="match status" value="1"/>
</dbReference>
<dbReference type="InterPro" id="IPR002885">
    <property type="entry name" value="PPR_rpt"/>
</dbReference>
<proteinExistence type="predicted"/>
<dbReference type="Proteomes" id="UP000235220">
    <property type="component" value="Chromosome 4"/>
</dbReference>
<gene>
    <name evidence="3" type="primary">LOC108984020</name>
</gene>
<dbReference type="STRING" id="51240.A0A2I4DW66"/>
<dbReference type="NCBIfam" id="TIGR00756">
    <property type="entry name" value="PPR"/>
    <property type="match status" value="4"/>
</dbReference>
<feature type="region of interest" description="Disordered" evidence="1">
    <location>
        <begin position="113"/>
        <end position="142"/>
    </location>
</feature>